<dbReference type="PANTHER" id="PTHR22106:SF5">
    <property type="entry name" value="COILED-COIL DOMAIN-CONTAINING PROTEIN 78"/>
    <property type="match status" value="1"/>
</dbReference>
<dbReference type="GO" id="GO:0008017">
    <property type="term" value="F:microtubule binding"/>
    <property type="evidence" value="ECO:0007669"/>
    <property type="project" value="InterPro"/>
</dbReference>
<dbReference type="InterPro" id="IPR029329">
    <property type="entry name" value="DUF4472"/>
</dbReference>
<sequence>MSLQTGPSPGVGAFGISLGSTVPQDETQGSHFLQTLRDLENQVNVRQAEIDTLKEKLVSLEADVLIKKKAVKELTKVQEENRVLRILVLDGEKWRDQANELSRENDRLRQLTEDLTLESRRQRQIVIEQEEKMKLMAMIFDLKDMELRQERETNLQLKRKLKTLSNPEETPERHGRFKRQSLKDCSRCHAEISTTALCRYHPKIPVKLDGKFYFPCCQKSGLISLEADVLIKKGALDELAKAQEENRVLRILALDGKKWRDQANELSRENDRLRQLTEDLTLESRRQRQIVNEQEEKMNLLVMMFDLKDMELRQERETNLQLKRKLKTLFSPEETPERHGRFKRQSLKDCSRCHAEISTTALCRYHPKAPVKLDGKFYFPCCQKSGLGLNMNIEVVGRIRPSIRAEGPESLVIQGQSIAAKTGGLFARLTNLHRKDSGTYDVYKNSVDDLLDLHMAGFNVCLLVMGESESGKTYTIQGESTHNAGLVPLILDYLFTKLAGEQYMKDTRVRRQNPRVSMSMVEVYNELVKDLLQVPGGGGAYLDLHETAEKGVHVKNCSKSFLRDATDGKTQFRQGMARKTEASTDFGPAARHAATIIHIDLEMLVGENPKPNLSRFTVVELPGLEKLNEDAAILRQREGPTLSKALIGLNSLVTLLAGNPYADRVISYSDSKLTQLLREELGGNCKTRALLNIKPQSDPNTFSAIVQFTTKLSQVKNFPIINDSYAQELITQYRARIIDLRQQSGVGPAPMAQISNLNDVKETIRQLEVENLKLKDENERLKTRLDGMQNKFGSMAHTKTDLSQQLLMTEEEKLKVSQSLVEMQIENNKIREEAEATKFELTNKILMLTNNLMEAENDRDKHHKSARNAREKLQEMEKERKDLADEYVVLKTNYLALVREHEKETKRNDELSIELLNLVNAKAALMKQIHALSDSDPGVGDPEAEVSRVKAFVIKNSTGKVKADEILGSQTDRSQVENTLFNNKRRYERDMERMKKEHGDDRQKLEAKMNAVQKELQESRNLARERQRRLAELNAALIVARGEKEQLELQLNRLQHKVKDLGEDYRGRLIKYVEDIAEFVDKNNAGPEGRNSGRMREYVENMHKDISRSHKEREEQLSLAAQQYRESKRTLLHKYEELLIHYRNLRLQCEERGLDDIDMGPDETELKLSDSEINSSNLREITRLKGEVNRLRQTLENYKNKYGVSEEDDIRMKPGEKPAETWAALRKQLREYTLNTQKDLEEERAKLMSENIVLKEQLKESQDYIDHHLVRYKQEIVKLRKMLGYDTDGSPVLGAPSYRKGRRK</sequence>
<dbReference type="PROSITE" id="PS50067">
    <property type="entry name" value="KINESIN_MOTOR_2"/>
    <property type="match status" value="1"/>
</dbReference>
<dbReference type="InterPro" id="IPR036961">
    <property type="entry name" value="Kinesin_motor_dom_sf"/>
</dbReference>
<organism evidence="4">
    <name type="scientific">Magallana gigas</name>
    <name type="common">Pacific oyster</name>
    <name type="synonym">Crassostrea gigas</name>
    <dbReference type="NCBI Taxonomy" id="29159"/>
    <lineage>
        <taxon>Eukaryota</taxon>
        <taxon>Metazoa</taxon>
        <taxon>Spiralia</taxon>
        <taxon>Lophotrochozoa</taxon>
        <taxon>Mollusca</taxon>
        <taxon>Bivalvia</taxon>
        <taxon>Autobranchia</taxon>
        <taxon>Pteriomorphia</taxon>
        <taxon>Ostreida</taxon>
        <taxon>Ostreoidea</taxon>
        <taxon>Ostreidae</taxon>
        <taxon>Magallana</taxon>
    </lineage>
</organism>
<feature type="binding site" evidence="3">
    <location>
        <begin position="466"/>
        <end position="473"/>
    </location>
    <ligand>
        <name>ATP</name>
        <dbReference type="ChEBI" id="CHEBI:30616"/>
    </ligand>
</feature>
<proteinExistence type="inferred from homology"/>
<dbReference type="GO" id="GO:0007018">
    <property type="term" value="P:microtubule-based movement"/>
    <property type="evidence" value="ECO:0007669"/>
    <property type="project" value="InterPro"/>
</dbReference>
<dbReference type="InterPro" id="IPR027417">
    <property type="entry name" value="P-loop_NTPase"/>
</dbReference>
<dbReference type="PRINTS" id="PR00380">
    <property type="entry name" value="KINESINHEAVY"/>
</dbReference>
<gene>
    <name evidence="4" type="ORF">CGI_10009212</name>
</gene>
<dbReference type="HOGENOM" id="CLU_006288_0_0_1"/>
<dbReference type="SUPFAM" id="SSF52540">
    <property type="entry name" value="P-loop containing nucleoside triphosphate hydrolases"/>
    <property type="match status" value="1"/>
</dbReference>
<evidence type="ECO:0000256" key="1">
    <source>
        <dbReference type="ARBA" id="ARBA00022741"/>
    </source>
</evidence>
<dbReference type="SMART" id="SM00129">
    <property type="entry name" value="KISc"/>
    <property type="match status" value="1"/>
</dbReference>
<keyword evidence="1 3" id="KW-0547">Nucleotide-binding</keyword>
<keyword evidence="2 3" id="KW-0067">ATP-binding</keyword>
<evidence type="ECO:0000256" key="2">
    <source>
        <dbReference type="ARBA" id="ARBA00022840"/>
    </source>
</evidence>
<dbReference type="PANTHER" id="PTHR22106">
    <property type="entry name" value="COILED-COIL DOMAIN-CONTAINING PROTEIN 78"/>
    <property type="match status" value="1"/>
</dbReference>
<evidence type="ECO:0000313" key="4">
    <source>
        <dbReference type="EMBL" id="EKC25540.1"/>
    </source>
</evidence>
<dbReference type="GO" id="GO:0003777">
    <property type="term" value="F:microtubule motor activity"/>
    <property type="evidence" value="ECO:0007669"/>
    <property type="project" value="InterPro"/>
</dbReference>
<dbReference type="InterPro" id="IPR039873">
    <property type="entry name" value="CCDC78"/>
</dbReference>
<protein>
    <submittedName>
        <fullName evidence="4">Kinesin-like protein KIF16B</fullName>
    </submittedName>
</protein>
<keyword evidence="3" id="KW-0505">Motor protein</keyword>
<dbReference type="InterPro" id="IPR001752">
    <property type="entry name" value="Kinesin_motor_dom"/>
</dbReference>
<dbReference type="Pfam" id="PF00225">
    <property type="entry name" value="Kinesin"/>
    <property type="match status" value="1"/>
</dbReference>
<dbReference type="GO" id="GO:0005524">
    <property type="term" value="F:ATP binding"/>
    <property type="evidence" value="ECO:0007669"/>
    <property type="project" value="UniProtKB-UniRule"/>
</dbReference>
<accession>K1Q9N5</accession>
<dbReference type="Pfam" id="PF14739">
    <property type="entry name" value="DUF4472"/>
    <property type="match status" value="1"/>
</dbReference>
<name>K1Q9N5_MAGGI</name>
<dbReference type="Gene3D" id="3.40.850.10">
    <property type="entry name" value="Kinesin motor domain"/>
    <property type="match status" value="1"/>
</dbReference>
<dbReference type="GO" id="GO:0005737">
    <property type="term" value="C:cytoplasm"/>
    <property type="evidence" value="ECO:0007669"/>
    <property type="project" value="TreeGrafter"/>
</dbReference>
<dbReference type="InParanoid" id="K1Q9N5"/>
<evidence type="ECO:0000256" key="3">
    <source>
        <dbReference type="PROSITE-ProRule" id="PRU00283"/>
    </source>
</evidence>
<dbReference type="EMBL" id="JH818710">
    <property type="protein sequence ID" value="EKC25540.1"/>
    <property type="molecule type" value="Genomic_DNA"/>
</dbReference>
<comment type="similarity">
    <text evidence="3">Belongs to the TRAFAC class myosin-kinesin ATPase superfamily. Kinesin family.</text>
</comment>
<reference evidence="4" key="1">
    <citation type="journal article" date="2012" name="Nature">
        <title>The oyster genome reveals stress adaptation and complexity of shell formation.</title>
        <authorList>
            <person name="Zhang G."/>
            <person name="Fang X."/>
            <person name="Guo X."/>
            <person name="Li L."/>
            <person name="Luo R."/>
            <person name="Xu F."/>
            <person name="Yang P."/>
            <person name="Zhang L."/>
            <person name="Wang X."/>
            <person name="Qi H."/>
            <person name="Xiong Z."/>
            <person name="Que H."/>
            <person name="Xie Y."/>
            <person name="Holland P.W."/>
            <person name="Paps J."/>
            <person name="Zhu Y."/>
            <person name="Wu F."/>
            <person name="Chen Y."/>
            <person name="Wang J."/>
            <person name="Peng C."/>
            <person name="Meng J."/>
            <person name="Yang L."/>
            <person name="Liu J."/>
            <person name="Wen B."/>
            <person name="Zhang N."/>
            <person name="Huang Z."/>
            <person name="Zhu Q."/>
            <person name="Feng Y."/>
            <person name="Mount A."/>
            <person name="Hedgecock D."/>
            <person name="Xu Z."/>
            <person name="Liu Y."/>
            <person name="Domazet-Loso T."/>
            <person name="Du Y."/>
            <person name="Sun X."/>
            <person name="Zhang S."/>
            <person name="Liu B."/>
            <person name="Cheng P."/>
            <person name="Jiang X."/>
            <person name="Li J."/>
            <person name="Fan D."/>
            <person name="Wang W."/>
            <person name="Fu W."/>
            <person name="Wang T."/>
            <person name="Wang B."/>
            <person name="Zhang J."/>
            <person name="Peng Z."/>
            <person name="Li Y."/>
            <person name="Li N."/>
            <person name="Wang J."/>
            <person name="Chen M."/>
            <person name="He Y."/>
            <person name="Tan F."/>
            <person name="Song X."/>
            <person name="Zheng Q."/>
            <person name="Huang R."/>
            <person name="Yang H."/>
            <person name="Du X."/>
            <person name="Chen L."/>
            <person name="Yang M."/>
            <person name="Gaffney P.M."/>
            <person name="Wang S."/>
            <person name="Luo L."/>
            <person name="She Z."/>
            <person name="Ming Y."/>
            <person name="Huang W."/>
            <person name="Zhang S."/>
            <person name="Huang B."/>
            <person name="Zhang Y."/>
            <person name="Qu T."/>
            <person name="Ni P."/>
            <person name="Miao G."/>
            <person name="Wang J."/>
            <person name="Wang Q."/>
            <person name="Steinberg C.E."/>
            <person name="Wang H."/>
            <person name="Li N."/>
            <person name="Qian L."/>
            <person name="Zhang G."/>
            <person name="Li Y."/>
            <person name="Yang H."/>
            <person name="Liu X."/>
            <person name="Wang J."/>
            <person name="Yin Y."/>
            <person name="Wang J."/>
        </authorList>
    </citation>
    <scope>NUCLEOTIDE SEQUENCE [LARGE SCALE GENOMIC DNA]</scope>
    <source>
        <strain evidence="4">05x7-T-G4-1.051#20</strain>
    </source>
</reference>